<dbReference type="InterPro" id="IPR013881">
    <property type="entry name" value="Pre-mRNA_splic_Prp3_dom"/>
</dbReference>
<keyword evidence="13" id="KW-1185">Reference proteome</keyword>
<dbReference type="GO" id="GO:0046540">
    <property type="term" value="C:U4/U6 x U5 tri-snRNP complex"/>
    <property type="evidence" value="ECO:0007669"/>
    <property type="project" value="InterPro"/>
</dbReference>
<dbReference type="SMART" id="SM00311">
    <property type="entry name" value="PWI"/>
    <property type="match status" value="1"/>
</dbReference>
<feature type="compositionally biased region" description="Basic and acidic residues" evidence="10">
    <location>
        <begin position="76"/>
        <end position="110"/>
    </location>
</feature>
<feature type="region of interest" description="Disordered" evidence="10">
    <location>
        <begin position="76"/>
        <end position="127"/>
    </location>
</feature>
<dbReference type="GO" id="GO:0000398">
    <property type="term" value="P:mRNA splicing, via spliceosome"/>
    <property type="evidence" value="ECO:0007669"/>
    <property type="project" value="InterPro"/>
</dbReference>
<dbReference type="Pfam" id="PF01480">
    <property type="entry name" value="PWI"/>
    <property type="match status" value="1"/>
</dbReference>
<keyword evidence="4" id="KW-0507">mRNA processing</keyword>
<dbReference type="RefSeq" id="XP_038058223.1">
    <property type="nucleotide sequence ID" value="XM_038202295.1"/>
</dbReference>
<dbReference type="PANTHER" id="PTHR14212:SF0">
    <property type="entry name" value="U4_U6 SMALL NUCLEAR RIBONUCLEOPROTEIN PRP3"/>
    <property type="match status" value="1"/>
</dbReference>
<evidence type="ECO:0000256" key="5">
    <source>
        <dbReference type="ARBA" id="ARBA00023187"/>
    </source>
</evidence>
<dbReference type="GeneID" id="119729640"/>
<dbReference type="PROSITE" id="PS51025">
    <property type="entry name" value="PWI"/>
    <property type="match status" value="1"/>
</dbReference>
<evidence type="ECO:0000256" key="4">
    <source>
        <dbReference type="ARBA" id="ARBA00022664"/>
    </source>
</evidence>
<keyword evidence="5" id="KW-0508">mRNA splicing</keyword>
<evidence type="ECO:0000256" key="2">
    <source>
        <dbReference type="ARBA" id="ARBA00016514"/>
    </source>
</evidence>
<dbReference type="PANTHER" id="PTHR14212">
    <property type="entry name" value="U4/U6-ASSOCIATED RNA SPLICING FACTOR-RELATED"/>
    <property type="match status" value="1"/>
</dbReference>
<dbReference type="CDD" id="cd24162">
    <property type="entry name" value="Prp3_C"/>
    <property type="match status" value="1"/>
</dbReference>
<proteinExistence type="predicted"/>
<dbReference type="Gene3D" id="1.20.1390.10">
    <property type="entry name" value="PWI domain"/>
    <property type="match status" value="1"/>
</dbReference>
<dbReference type="OrthoDB" id="10264544at2759"/>
<feature type="compositionally biased region" description="Basic and acidic residues" evidence="10">
    <location>
        <begin position="503"/>
        <end position="519"/>
    </location>
</feature>
<feature type="compositionally biased region" description="Pro residues" evidence="10">
    <location>
        <begin position="150"/>
        <end position="172"/>
    </location>
</feature>
<accession>A0A914A311</accession>
<comment type="subcellular location">
    <subcellularLocation>
        <location evidence="1">Nucleus</location>
    </subcellularLocation>
</comment>
<dbReference type="Proteomes" id="UP000887568">
    <property type="component" value="Unplaced"/>
</dbReference>
<dbReference type="InterPro" id="IPR002483">
    <property type="entry name" value="PWI_dom"/>
</dbReference>
<keyword evidence="9" id="KW-0175">Coiled coil</keyword>
<organism evidence="12 13">
    <name type="scientific">Patiria miniata</name>
    <name type="common">Bat star</name>
    <name type="synonym">Asterina miniata</name>
    <dbReference type="NCBI Taxonomy" id="46514"/>
    <lineage>
        <taxon>Eukaryota</taxon>
        <taxon>Metazoa</taxon>
        <taxon>Echinodermata</taxon>
        <taxon>Eleutherozoa</taxon>
        <taxon>Asterozoa</taxon>
        <taxon>Asteroidea</taxon>
        <taxon>Valvatacea</taxon>
        <taxon>Valvatida</taxon>
        <taxon>Asterinidae</taxon>
        <taxon>Patiria</taxon>
    </lineage>
</organism>
<evidence type="ECO:0000256" key="9">
    <source>
        <dbReference type="SAM" id="Coils"/>
    </source>
</evidence>
<name>A0A914A311_PATMI</name>
<dbReference type="Pfam" id="PF06544">
    <property type="entry name" value="Prp3_C"/>
    <property type="match status" value="1"/>
</dbReference>
<evidence type="ECO:0000259" key="11">
    <source>
        <dbReference type="PROSITE" id="PS51025"/>
    </source>
</evidence>
<feature type="region of interest" description="Disordered" evidence="10">
    <location>
        <begin position="498"/>
        <end position="526"/>
    </location>
</feature>
<feature type="coiled-coil region" evidence="9">
    <location>
        <begin position="435"/>
        <end position="462"/>
    </location>
</feature>
<dbReference type="EnsemblMetazoa" id="XM_038202295.1">
    <property type="protein sequence ID" value="XP_038058223.1"/>
    <property type="gene ID" value="LOC119729640"/>
</dbReference>
<evidence type="ECO:0000256" key="10">
    <source>
        <dbReference type="SAM" id="MobiDB-lite"/>
    </source>
</evidence>
<dbReference type="InterPro" id="IPR010541">
    <property type="entry name" value="Prp3_C"/>
</dbReference>
<dbReference type="InterPro" id="IPR027104">
    <property type="entry name" value="Prp3"/>
</dbReference>
<keyword evidence="6" id="KW-0539">Nucleus</keyword>
<evidence type="ECO:0000313" key="13">
    <source>
        <dbReference type="Proteomes" id="UP000887568"/>
    </source>
</evidence>
<evidence type="ECO:0000256" key="3">
    <source>
        <dbReference type="ARBA" id="ARBA00022553"/>
    </source>
</evidence>
<evidence type="ECO:0000256" key="6">
    <source>
        <dbReference type="ARBA" id="ARBA00023242"/>
    </source>
</evidence>
<evidence type="ECO:0000256" key="7">
    <source>
        <dbReference type="ARBA" id="ARBA00032955"/>
    </source>
</evidence>
<keyword evidence="3" id="KW-0597">Phosphoprotein</keyword>
<feature type="domain" description="PWI" evidence="11">
    <location>
        <begin position="1"/>
        <end position="91"/>
    </location>
</feature>
<protein>
    <recommendedName>
        <fullName evidence="2">U4/U6 small nuclear ribonucleoprotein Prp3</fullName>
    </recommendedName>
    <alternativeName>
        <fullName evidence="7">Pre-mRNA-splicing factor 3</fullName>
    </alternativeName>
</protein>
<feature type="region of interest" description="Disordered" evidence="10">
    <location>
        <begin position="144"/>
        <end position="174"/>
    </location>
</feature>
<feature type="region of interest" description="Disordered" evidence="10">
    <location>
        <begin position="220"/>
        <end position="241"/>
    </location>
</feature>
<comment type="function">
    <text evidence="8">Plays a role in pre-mRNA splicing as component of the U4/U6-U5 tri-snRNP complex that is involved in spliceosome assembly, and as component of the precatalytic spliceosome (spliceosome B complex).</text>
</comment>
<evidence type="ECO:0000256" key="1">
    <source>
        <dbReference type="ARBA" id="ARBA00004123"/>
    </source>
</evidence>
<dbReference type="Pfam" id="PF08572">
    <property type="entry name" value="PRP3"/>
    <property type="match status" value="1"/>
</dbReference>
<dbReference type="OMA" id="NPQHRFK"/>
<dbReference type="AlphaFoldDB" id="A0A914A311"/>
<sequence>MAAPMGLSKRDLDDLRPTVDDIVRKVLGFSEPSVTIAALNCIGKGMTKLKTVDLLKPLIEESAPKFVEKLFEAIERSHSSRDEHKAKKRSIKDEDGIDLKPKKLKSRFDSSDISEEEPAVAEQWTPQQIKEMMATARLQIMAKRDQTPSKPQPQPQPRPPPPQAPPAPPPAAPTSQVLMNEALDKARRAAEIQSRIQASMATAGLGQLVLQQALAGVSMKQAERPQTGDKPPTPVSKPTPLILNEKGVTVDASGKEITLTQRVPTLKANIRAKRREEFKINQAEKPQDAVSEASKFFDSSIAQAPAQRTRRGFKFHDRGRFEQLAQRVRAKSQLEKLQSEIAQAAKKTGITSATKLALIAPKKELREGEIPDTEWWDTFILPRDSYRDCKRQEAGSSKGATEKYVGITNLVEHPIQMNPPAEMTTTVTMPIYLTKKERKKLRRQTRREIQKEQQEKVRLGLEPPPEPKVRMANLMRVLGNEAVQDPTKVEAHVRAQMAKRQRTHEEANATRKLTADQRKEKKIRKLKEDTSSGIHVSVYCIRDLSNPAKRFKIEANSNQLHMTGMAISHKDVNVVVVEGGPKQQGKFERLMMHRIKWGEDKKRGADIDSDDSDNESEPKVNKCALVWRGMVKQRCFSELKFKLCPTESMAREQFRKHGVEHYWALAHGQRILEATEDA</sequence>
<evidence type="ECO:0000256" key="8">
    <source>
        <dbReference type="ARBA" id="ARBA00035603"/>
    </source>
</evidence>
<reference evidence="12" key="1">
    <citation type="submission" date="2022-11" db="UniProtKB">
        <authorList>
            <consortium name="EnsemblMetazoa"/>
        </authorList>
    </citation>
    <scope>IDENTIFICATION</scope>
</reference>
<evidence type="ECO:0000313" key="12">
    <source>
        <dbReference type="EnsemblMetazoa" id="XP_038058223.1"/>
    </source>
</evidence>